<dbReference type="Proteomes" id="UP001054252">
    <property type="component" value="Unassembled WGS sequence"/>
</dbReference>
<reference evidence="4 5" key="1">
    <citation type="journal article" date="2021" name="Commun. Biol.">
        <title>The genome of Shorea leprosula (Dipterocarpaceae) highlights the ecological relevance of drought in aseasonal tropical rainforests.</title>
        <authorList>
            <person name="Ng K.K.S."/>
            <person name="Kobayashi M.J."/>
            <person name="Fawcett J.A."/>
            <person name="Hatakeyama M."/>
            <person name="Paape T."/>
            <person name="Ng C.H."/>
            <person name="Ang C.C."/>
            <person name="Tnah L.H."/>
            <person name="Lee C.T."/>
            <person name="Nishiyama T."/>
            <person name="Sese J."/>
            <person name="O'Brien M.J."/>
            <person name="Copetti D."/>
            <person name="Mohd Noor M.I."/>
            <person name="Ong R.C."/>
            <person name="Putra M."/>
            <person name="Sireger I.Z."/>
            <person name="Indrioko S."/>
            <person name="Kosugi Y."/>
            <person name="Izuno A."/>
            <person name="Isagi Y."/>
            <person name="Lee S.L."/>
            <person name="Shimizu K.K."/>
        </authorList>
    </citation>
    <scope>NUCLEOTIDE SEQUENCE [LARGE SCALE GENOMIC DNA]</scope>
    <source>
        <strain evidence="4">214</strain>
    </source>
</reference>
<keyword evidence="1" id="KW-0677">Repeat</keyword>
<evidence type="ECO:0000313" key="5">
    <source>
        <dbReference type="Proteomes" id="UP001054252"/>
    </source>
</evidence>
<evidence type="ECO:0000256" key="2">
    <source>
        <dbReference type="PROSITE-ProRule" id="PRU00235"/>
    </source>
</evidence>
<evidence type="ECO:0000256" key="1">
    <source>
        <dbReference type="ARBA" id="ARBA00022737"/>
    </source>
</evidence>
<sequence length="453" mass="48136">MLPIRSLWKNKRIRSGIVVDFLLNSFFAHCSHKVRCMSTVMSFGDGSQGALGLPTSEMGLGCDAYEPTLVPGLPFGITSVIAGHYHSLALDSHGQLWVWGRNNEGQLGRDPLASRDTWNEPKRVEGLEKVNVCKACASGVISAAIGDDGSVWVWGKSNRGQLGLGKDITEAVTPSKIEAFSGEKIVKVSFGWGHALAETEDGKLFGWGYFADGRIGKVGDVLGASPLDSYGTVQRNSQELSSLVQDVTEKLVLERMEKEKYMPIVWEPRLVEEGKGVDIIDIACGLDHSLVLCGDGTLLSCGSNVYGQLGRVRQDLGMSPVDIGFHPISIASGLGHSLAICQVSSSDDGGGKGIVTWGWNQSSQLGRAGPENLPLVVEGLAGETPISVSGGRAHSIALTSKGEVWVWGCGKNGRLGLGSSNDEVEPILIDSLEGVEVLQAVSGFDHNLILTAV</sequence>
<dbReference type="InterPro" id="IPR000408">
    <property type="entry name" value="Reg_chr_condens"/>
</dbReference>
<feature type="repeat" description="RCC1" evidence="2">
    <location>
        <begin position="202"/>
        <end position="295"/>
    </location>
</feature>
<feature type="repeat" description="RCC1" evidence="2">
    <location>
        <begin position="94"/>
        <end position="148"/>
    </location>
</feature>
<feature type="domain" description="RCC1-like" evidence="3">
    <location>
        <begin position="40"/>
        <end position="448"/>
    </location>
</feature>
<evidence type="ECO:0000313" key="4">
    <source>
        <dbReference type="EMBL" id="GKV43116.1"/>
    </source>
</evidence>
<gene>
    <name evidence="4" type="ORF">SLEP1_g50450</name>
</gene>
<proteinExistence type="predicted"/>
<feature type="repeat" description="RCC1" evidence="2">
    <location>
        <begin position="149"/>
        <end position="201"/>
    </location>
</feature>
<dbReference type="PROSITE" id="PS50012">
    <property type="entry name" value="RCC1_3"/>
    <property type="match status" value="7"/>
</dbReference>
<dbReference type="InterPro" id="IPR058923">
    <property type="entry name" value="RCC1-like_dom"/>
</dbReference>
<evidence type="ECO:0000259" key="3">
    <source>
        <dbReference type="Pfam" id="PF25390"/>
    </source>
</evidence>
<organism evidence="4 5">
    <name type="scientific">Rubroshorea leprosula</name>
    <dbReference type="NCBI Taxonomy" id="152421"/>
    <lineage>
        <taxon>Eukaryota</taxon>
        <taxon>Viridiplantae</taxon>
        <taxon>Streptophyta</taxon>
        <taxon>Embryophyta</taxon>
        <taxon>Tracheophyta</taxon>
        <taxon>Spermatophyta</taxon>
        <taxon>Magnoliopsida</taxon>
        <taxon>eudicotyledons</taxon>
        <taxon>Gunneridae</taxon>
        <taxon>Pentapetalae</taxon>
        <taxon>rosids</taxon>
        <taxon>malvids</taxon>
        <taxon>Malvales</taxon>
        <taxon>Dipterocarpaceae</taxon>
        <taxon>Rubroshorea</taxon>
    </lineage>
</organism>
<feature type="repeat" description="RCC1" evidence="2">
    <location>
        <begin position="38"/>
        <end position="93"/>
    </location>
</feature>
<dbReference type="InterPro" id="IPR009091">
    <property type="entry name" value="RCC1/BLIP-II"/>
</dbReference>
<feature type="repeat" description="RCC1" evidence="2">
    <location>
        <begin position="352"/>
        <end position="401"/>
    </location>
</feature>
<dbReference type="Gene3D" id="2.130.10.30">
    <property type="entry name" value="Regulator of chromosome condensation 1/beta-lactamase-inhibitor protein II"/>
    <property type="match status" value="2"/>
</dbReference>
<dbReference type="EMBL" id="BPVZ01000165">
    <property type="protein sequence ID" value="GKV43116.1"/>
    <property type="molecule type" value="Genomic_DNA"/>
</dbReference>
<accession>A0AAV5M012</accession>
<dbReference type="SUPFAM" id="SSF50985">
    <property type="entry name" value="RCC1/BLIP-II"/>
    <property type="match status" value="2"/>
</dbReference>
<comment type="caution">
    <text evidence="4">The sequence shown here is derived from an EMBL/GenBank/DDBJ whole genome shotgun (WGS) entry which is preliminary data.</text>
</comment>
<dbReference type="PRINTS" id="PR00633">
    <property type="entry name" value="RCCNDNSATION"/>
</dbReference>
<feature type="repeat" description="RCC1" evidence="2">
    <location>
        <begin position="296"/>
        <end position="343"/>
    </location>
</feature>
<name>A0AAV5M012_9ROSI</name>
<dbReference type="AlphaFoldDB" id="A0AAV5M012"/>
<dbReference type="PROSITE" id="PS00626">
    <property type="entry name" value="RCC1_2"/>
    <property type="match status" value="1"/>
</dbReference>
<keyword evidence="5" id="KW-1185">Reference proteome</keyword>
<dbReference type="Pfam" id="PF25390">
    <property type="entry name" value="WD40_RLD"/>
    <property type="match status" value="1"/>
</dbReference>
<dbReference type="PANTHER" id="PTHR22870:SF365">
    <property type="entry name" value="REGULATOR OF CHROMOSOME CONDENSATION (CELL CYCLE REGULATORY PROTEIN)-RELATED"/>
    <property type="match status" value="1"/>
</dbReference>
<feature type="repeat" description="RCC1" evidence="2">
    <location>
        <begin position="402"/>
        <end position="453"/>
    </location>
</feature>
<protein>
    <recommendedName>
        <fullName evidence="3">RCC1-like domain-containing protein</fullName>
    </recommendedName>
</protein>
<dbReference type="InterPro" id="IPR051210">
    <property type="entry name" value="Ub_ligase/GEF_domain"/>
</dbReference>
<dbReference type="PANTHER" id="PTHR22870">
    <property type="entry name" value="REGULATOR OF CHROMOSOME CONDENSATION"/>
    <property type="match status" value="1"/>
</dbReference>